<feature type="transmembrane region" description="Helical" evidence="1">
    <location>
        <begin position="148"/>
        <end position="175"/>
    </location>
</feature>
<dbReference type="InterPro" id="IPR018786">
    <property type="entry name" value="Mit_KHE1"/>
</dbReference>
<reference evidence="2 3" key="1">
    <citation type="submission" date="2023-03" db="EMBL/GenBank/DDBJ databases">
        <title>Mating type loci evolution in Malassezia.</title>
        <authorList>
            <person name="Coelho M.A."/>
        </authorList>
    </citation>
    <scope>NUCLEOTIDE SEQUENCE [LARGE SCALE GENOMIC DNA]</scope>
    <source>
        <strain evidence="2 3">CBS 13387</strain>
    </source>
</reference>
<dbReference type="AlphaFoldDB" id="A0AAJ5Z2K4"/>
<proteinExistence type="predicted"/>
<evidence type="ECO:0008006" key="4">
    <source>
        <dbReference type="Google" id="ProtNLM"/>
    </source>
</evidence>
<dbReference type="Proteomes" id="UP001217582">
    <property type="component" value="Chromosome 3"/>
</dbReference>
<keyword evidence="1" id="KW-0472">Membrane</keyword>
<evidence type="ECO:0000256" key="1">
    <source>
        <dbReference type="SAM" id="Phobius"/>
    </source>
</evidence>
<dbReference type="GO" id="GO:0005743">
    <property type="term" value="C:mitochondrial inner membrane"/>
    <property type="evidence" value="ECO:0007669"/>
    <property type="project" value="TreeGrafter"/>
</dbReference>
<organism evidence="2 3">
    <name type="scientific">Malassezia arunalokei</name>
    <dbReference type="NCBI Taxonomy" id="1514897"/>
    <lineage>
        <taxon>Eukaryota</taxon>
        <taxon>Fungi</taxon>
        <taxon>Dikarya</taxon>
        <taxon>Basidiomycota</taxon>
        <taxon>Ustilaginomycotina</taxon>
        <taxon>Malasseziomycetes</taxon>
        <taxon>Malasseziales</taxon>
        <taxon>Malasseziaceae</taxon>
        <taxon>Malassezia</taxon>
    </lineage>
</organism>
<dbReference type="PANTHER" id="PTHR28062">
    <property type="entry name" value="K+-H+ EXCHANGE-LIKE PROTEIN"/>
    <property type="match status" value="1"/>
</dbReference>
<name>A0AAJ5Z2K4_9BASI</name>
<dbReference type="EMBL" id="CP119918">
    <property type="protein sequence ID" value="WFD15905.1"/>
    <property type="molecule type" value="Genomic_DNA"/>
</dbReference>
<gene>
    <name evidence="2" type="ORF">MARU1_001931</name>
</gene>
<dbReference type="GO" id="GO:1902600">
    <property type="term" value="P:proton transmembrane transport"/>
    <property type="evidence" value="ECO:0007669"/>
    <property type="project" value="TreeGrafter"/>
</dbReference>
<keyword evidence="3" id="KW-1185">Reference proteome</keyword>
<dbReference type="GO" id="GO:0006813">
    <property type="term" value="P:potassium ion transport"/>
    <property type="evidence" value="ECO:0007669"/>
    <property type="project" value="TreeGrafter"/>
</dbReference>
<keyword evidence="1" id="KW-0812">Transmembrane</keyword>
<protein>
    <recommendedName>
        <fullName evidence="4">Mitochondrial K+-H+ exchange-related-domain-containing protein</fullName>
    </recommendedName>
</protein>
<evidence type="ECO:0000313" key="3">
    <source>
        <dbReference type="Proteomes" id="UP001217582"/>
    </source>
</evidence>
<keyword evidence="1" id="KW-1133">Transmembrane helix</keyword>
<sequence length="270" mass="31199">MKILAVPVARHRNPARLPYITYLPKLTRPFPGISATSSQRMMQYVSNVWTQWGQPDTKSLLNWKNRVYSLGERIMDSIEYEEWALKGIDQVLGPSIQRLLLSRSHKTVPDAHTHVSVLYPSSLISRPSVLESLQRMSTYRAPLHNRQFLYNMIAIPVTAPLFLVPAVPNVVTYYFMWRAWSHWRAYQALQSLQSLIRHDLVKFEPDEQLDALFRHSRPPPSDITTDCAWLLDQSCMNRIVDDYTLPAQAYVDLRRASKQAIHDIIRSGAT</sequence>
<accession>A0AAJ5Z2K4</accession>
<dbReference type="PANTHER" id="PTHR28062:SF1">
    <property type="entry name" value="TRANSMEMBRANE PROTEIN"/>
    <property type="match status" value="1"/>
</dbReference>
<dbReference type="Pfam" id="PF10173">
    <property type="entry name" value="Mit_KHE1"/>
    <property type="match status" value="1"/>
</dbReference>
<evidence type="ECO:0000313" key="2">
    <source>
        <dbReference type="EMBL" id="WFD15905.1"/>
    </source>
</evidence>